<keyword evidence="3 6" id="KW-1133">Transmembrane helix</keyword>
<dbReference type="Pfam" id="PF07690">
    <property type="entry name" value="MFS_1"/>
    <property type="match status" value="2"/>
</dbReference>
<comment type="caution">
    <text evidence="8">The sequence shown here is derived from an EMBL/GenBank/DDBJ whole genome shotgun (WGS) entry which is preliminary data.</text>
</comment>
<dbReference type="AlphaFoldDB" id="E9F1T3"/>
<evidence type="ECO:0000256" key="1">
    <source>
        <dbReference type="ARBA" id="ARBA00004141"/>
    </source>
</evidence>
<feature type="transmembrane region" description="Helical" evidence="6">
    <location>
        <begin position="331"/>
        <end position="351"/>
    </location>
</feature>
<reference evidence="8 9" key="2">
    <citation type="journal article" date="2014" name="Proc. Natl. Acad. Sci. U.S.A.">
        <title>Trajectory and genomic determinants of fungal-pathogen speciation and host adaptation.</title>
        <authorList>
            <person name="Hu X."/>
            <person name="Xiao G."/>
            <person name="Zheng P."/>
            <person name="Shang Y."/>
            <person name="Su Y."/>
            <person name="Zhang X."/>
            <person name="Liu X."/>
            <person name="Zhan S."/>
            <person name="St Leger R.J."/>
            <person name="Wang C."/>
        </authorList>
    </citation>
    <scope>GENOME REANNOTATION</scope>
    <source>
        <strain evidence="9">ARSEF 23 / ATCC MYA-3075</strain>
    </source>
</reference>
<evidence type="ECO:0000256" key="2">
    <source>
        <dbReference type="ARBA" id="ARBA00022692"/>
    </source>
</evidence>
<feature type="transmembrane region" description="Helical" evidence="6">
    <location>
        <begin position="405"/>
        <end position="426"/>
    </location>
</feature>
<keyword evidence="4 6" id="KW-0472">Membrane</keyword>
<dbReference type="Gene3D" id="1.20.1250.20">
    <property type="entry name" value="MFS general substrate transporter like domains"/>
    <property type="match status" value="1"/>
</dbReference>
<accession>E9F1T3</accession>
<dbReference type="EMBL" id="ADNJ02000006">
    <property type="protein sequence ID" value="EFY98022.2"/>
    <property type="molecule type" value="Genomic_DNA"/>
</dbReference>
<feature type="transmembrane region" description="Helical" evidence="6">
    <location>
        <begin position="363"/>
        <end position="384"/>
    </location>
</feature>
<dbReference type="PANTHER" id="PTHR23502">
    <property type="entry name" value="MAJOR FACILITATOR SUPERFAMILY"/>
    <property type="match status" value="1"/>
</dbReference>
<evidence type="ECO:0000313" key="9">
    <source>
        <dbReference type="Proteomes" id="UP000002498"/>
    </source>
</evidence>
<dbReference type="RefSeq" id="XP_007822320.2">
    <property type="nucleotide sequence ID" value="XM_007824129.2"/>
</dbReference>
<dbReference type="GO" id="GO:0005886">
    <property type="term" value="C:plasma membrane"/>
    <property type="evidence" value="ECO:0007669"/>
    <property type="project" value="TreeGrafter"/>
</dbReference>
<name>E9F1T3_METRA</name>
<organism evidence="8 9">
    <name type="scientific">Metarhizium robertsii (strain ARSEF 23 / ATCC MYA-3075)</name>
    <name type="common">Metarhizium anisopliae (strain ARSEF 23)</name>
    <dbReference type="NCBI Taxonomy" id="655844"/>
    <lineage>
        <taxon>Eukaryota</taxon>
        <taxon>Fungi</taxon>
        <taxon>Dikarya</taxon>
        <taxon>Ascomycota</taxon>
        <taxon>Pezizomycotina</taxon>
        <taxon>Sordariomycetes</taxon>
        <taxon>Hypocreomycetidae</taxon>
        <taxon>Hypocreales</taxon>
        <taxon>Clavicipitaceae</taxon>
        <taxon>Metarhizium</taxon>
    </lineage>
</organism>
<feature type="transmembrane region" description="Helical" evidence="6">
    <location>
        <begin position="123"/>
        <end position="140"/>
    </location>
</feature>
<comment type="subcellular location">
    <subcellularLocation>
        <location evidence="1">Membrane</location>
        <topology evidence="1">Multi-pass membrane protein</topology>
    </subcellularLocation>
</comment>
<evidence type="ECO:0000256" key="4">
    <source>
        <dbReference type="ARBA" id="ARBA00023136"/>
    </source>
</evidence>
<feature type="region of interest" description="Disordered" evidence="5">
    <location>
        <begin position="1"/>
        <end position="26"/>
    </location>
</feature>
<protein>
    <submittedName>
        <fullName evidence="8">MFS transporter</fullName>
    </submittedName>
</protein>
<evidence type="ECO:0000259" key="7">
    <source>
        <dbReference type="PROSITE" id="PS50850"/>
    </source>
</evidence>
<proteinExistence type="predicted"/>
<sequence>MDRLKEVTDTSTAENEFVDNPNSTSDLHEFKESEGYVTRTDTEHRGNLKTANNGHTILIPQPSEDPHDPLNWSPVKKHVILFIISFAAFLPDYGSATGAVTLIPQAEIWNMSPDTVNHSQVGNVFMLGAGGIFVVALSAWAGRLPILFYFLVLAAATAAWCAAATTFESFMAARILNGFFSTVAQGGGLMFIFDMFFFHERARKINIWAVFIILSPYMGPLLAAFMITSLSWQIPFWVYFVEVRIPKVAITFEADRNWQTALALILTILFVEETYYDRRIAPENQPPRGSRIARLTGIAQYPSRHLRNSFGQACMRPIRVILKPTVFLSSLYYLLTFAWVVGINTTLSIFLTPLYNFGPKQIGFFYFTPIVAALLGEITGHWLHDGIARQYITSHAGHFEPEIRLRAIWFSTPFMLAGLVGLGFALEDAFHYMVTAVFWGLYVFGIMVSTVALNAYNLDSYPEASGEVSAWINFARTAGGFIISYFQVNWAHSVGAKVSFGTQAGICLFAFLIIVLLQVYGKAIRIKSGALHFPTA</sequence>
<feature type="transmembrane region" description="Helical" evidence="6">
    <location>
        <begin position="179"/>
        <end position="198"/>
    </location>
</feature>
<feature type="transmembrane region" description="Helical" evidence="6">
    <location>
        <begin position="147"/>
        <end position="167"/>
    </location>
</feature>
<feature type="transmembrane region" description="Helical" evidence="6">
    <location>
        <begin position="500"/>
        <end position="520"/>
    </location>
</feature>
<feature type="domain" description="Major facilitator superfamily (MFS) profile" evidence="7">
    <location>
        <begin position="80"/>
        <end position="522"/>
    </location>
</feature>
<dbReference type="HOGENOM" id="CLU_008455_13_8_1"/>
<gene>
    <name evidence="8" type="ORF">MAA_06131</name>
</gene>
<evidence type="ECO:0000256" key="3">
    <source>
        <dbReference type="ARBA" id="ARBA00022989"/>
    </source>
</evidence>
<feature type="compositionally biased region" description="Polar residues" evidence="5">
    <location>
        <begin position="9"/>
        <end position="25"/>
    </location>
</feature>
<dbReference type="SUPFAM" id="SSF103473">
    <property type="entry name" value="MFS general substrate transporter"/>
    <property type="match status" value="1"/>
</dbReference>
<dbReference type="GeneID" id="19260417"/>
<feature type="transmembrane region" description="Helical" evidence="6">
    <location>
        <begin position="432"/>
        <end position="456"/>
    </location>
</feature>
<evidence type="ECO:0000256" key="6">
    <source>
        <dbReference type="SAM" id="Phobius"/>
    </source>
</evidence>
<dbReference type="PANTHER" id="PTHR23502:SF187">
    <property type="entry name" value="TRANSPORTER, PUTATIVE (AFU_ORTHOLOGUE AFUA_2G17840)-RELATED"/>
    <property type="match status" value="1"/>
</dbReference>
<feature type="transmembrane region" description="Helical" evidence="6">
    <location>
        <begin position="468"/>
        <end position="488"/>
    </location>
</feature>
<feature type="transmembrane region" description="Helical" evidence="6">
    <location>
        <begin position="79"/>
        <end position="103"/>
    </location>
</feature>
<evidence type="ECO:0000256" key="5">
    <source>
        <dbReference type="SAM" id="MobiDB-lite"/>
    </source>
</evidence>
<evidence type="ECO:0000313" key="8">
    <source>
        <dbReference type="EMBL" id="EFY98022.2"/>
    </source>
</evidence>
<dbReference type="KEGG" id="maj:MAA_06131"/>
<dbReference type="GO" id="GO:0022857">
    <property type="term" value="F:transmembrane transporter activity"/>
    <property type="evidence" value="ECO:0007669"/>
    <property type="project" value="InterPro"/>
</dbReference>
<feature type="transmembrane region" description="Helical" evidence="6">
    <location>
        <begin position="258"/>
        <end position="276"/>
    </location>
</feature>
<dbReference type="PROSITE" id="PS50850">
    <property type="entry name" value="MFS"/>
    <property type="match status" value="1"/>
</dbReference>
<feature type="transmembrane region" description="Helical" evidence="6">
    <location>
        <begin position="205"/>
        <end position="238"/>
    </location>
</feature>
<dbReference type="InterPro" id="IPR011701">
    <property type="entry name" value="MFS"/>
</dbReference>
<dbReference type="OrthoDB" id="2533084at2759"/>
<keyword evidence="2 6" id="KW-0812">Transmembrane</keyword>
<dbReference type="Proteomes" id="UP000002498">
    <property type="component" value="Unassembled WGS sequence"/>
</dbReference>
<reference evidence="8 9" key="1">
    <citation type="journal article" date="2011" name="PLoS Genet.">
        <title>Genome sequencing and comparative transcriptomics of the model entomopathogenic fungi Metarhizium anisopliae and M. acridum.</title>
        <authorList>
            <person name="Gao Q."/>
            <person name="Jin K."/>
            <person name="Ying S.H."/>
            <person name="Zhang Y."/>
            <person name="Xiao G."/>
            <person name="Shang Y."/>
            <person name="Duan Z."/>
            <person name="Hu X."/>
            <person name="Xie X.Q."/>
            <person name="Zhou G."/>
            <person name="Peng G."/>
            <person name="Luo Z."/>
            <person name="Huang W."/>
            <person name="Wang B."/>
            <person name="Fang W."/>
            <person name="Wang S."/>
            <person name="Zhong Y."/>
            <person name="Ma L.J."/>
            <person name="St Leger R.J."/>
            <person name="Zhao G.P."/>
            <person name="Pei Y."/>
            <person name="Feng M.G."/>
            <person name="Xia Y."/>
            <person name="Wang C."/>
        </authorList>
    </citation>
    <scope>NUCLEOTIDE SEQUENCE [LARGE SCALE GENOMIC DNA]</scope>
    <source>
        <strain evidence="9">ARSEF 23 / ATCC MYA-3075</strain>
    </source>
</reference>
<dbReference type="InterPro" id="IPR020846">
    <property type="entry name" value="MFS_dom"/>
</dbReference>
<dbReference type="InterPro" id="IPR036259">
    <property type="entry name" value="MFS_trans_sf"/>
</dbReference>
<keyword evidence="9" id="KW-1185">Reference proteome</keyword>